<keyword evidence="8 12" id="KW-0472">Membrane</keyword>
<keyword evidence="12" id="KW-0813">Transport</keyword>
<evidence type="ECO:0000256" key="6">
    <source>
        <dbReference type="ARBA" id="ARBA00023053"/>
    </source>
</evidence>
<keyword evidence="6 12" id="KW-0915">Sodium</keyword>
<evidence type="ECO:0000313" key="14">
    <source>
        <dbReference type="Proteomes" id="UP000063965"/>
    </source>
</evidence>
<sequence length="123" mass="13351">MDSIGSLSCFLISRSVNEILPKNFSWGILVVNLIGSFLIGILSGMLVGRFALSAAWRAGVFIGFLGWFTTFSSFSFDTVSLFKSHAFGAALANIGASLILSFTATDNRPLVRSSDYFFEETLC</sequence>
<evidence type="ECO:0000256" key="9">
    <source>
        <dbReference type="ARBA" id="ARBA00023303"/>
    </source>
</evidence>
<evidence type="ECO:0000313" key="13">
    <source>
        <dbReference type="EMBL" id="AKQ33620.1"/>
    </source>
</evidence>
<evidence type="ECO:0000256" key="12">
    <source>
        <dbReference type="HAMAP-Rule" id="MF_00454"/>
    </source>
</evidence>
<keyword evidence="5 12" id="KW-1133">Transmembrane helix</keyword>
<name>A0ABN4HPK1_9COXI</name>
<dbReference type="RefSeq" id="WP_157870834.1">
    <property type="nucleotide sequence ID" value="NZ_CP011126.1"/>
</dbReference>
<organism evidence="13 14">
    <name type="scientific">Candidatus Coxiella mudrowiae</name>
    <dbReference type="NCBI Taxonomy" id="2054173"/>
    <lineage>
        <taxon>Bacteria</taxon>
        <taxon>Pseudomonadati</taxon>
        <taxon>Pseudomonadota</taxon>
        <taxon>Gammaproteobacteria</taxon>
        <taxon>Legionellales</taxon>
        <taxon>Coxiellaceae</taxon>
        <taxon>Coxiella</taxon>
    </lineage>
</organism>
<feature type="binding site" evidence="12">
    <location>
        <position position="69"/>
    </location>
    <ligand>
        <name>Na(+)</name>
        <dbReference type="ChEBI" id="CHEBI:29101"/>
        <note>structural</note>
    </ligand>
</feature>
<comment type="similarity">
    <text evidence="10 12">Belongs to the fluoride channel Fluc/FEX (TC 1.A.43) family.</text>
</comment>
<evidence type="ECO:0000256" key="1">
    <source>
        <dbReference type="ARBA" id="ARBA00004651"/>
    </source>
</evidence>
<reference evidence="13 14" key="1">
    <citation type="journal article" date="2015" name="Genome Biol. Evol.">
        <title>Distinctive Genome Reduction Rates Revealed by Genomic Analyses of Two Coxiella-Like Endosymbionts in Ticks.</title>
        <authorList>
            <person name="Gottlieb Y."/>
            <person name="Lalzar I."/>
            <person name="Klasson L."/>
        </authorList>
    </citation>
    <scope>NUCLEOTIDE SEQUENCE [LARGE SCALE GENOMIC DNA]</scope>
    <source>
        <strain evidence="13 14">CRt</strain>
    </source>
</reference>
<keyword evidence="9 12" id="KW-0407">Ion channel</keyword>
<dbReference type="PANTHER" id="PTHR28259:SF1">
    <property type="entry name" value="FLUORIDE EXPORT PROTEIN 1-RELATED"/>
    <property type="match status" value="1"/>
</dbReference>
<keyword evidence="2 12" id="KW-1003">Cell membrane</keyword>
<feature type="binding site" evidence="12">
    <location>
        <position position="66"/>
    </location>
    <ligand>
        <name>Na(+)</name>
        <dbReference type="ChEBI" id="CHEBI:29101"/>
        <note>structural</note>
    </ligand>
</feature>
<feature type="transmembrane region" description="Helical" evidence="12">
    <location>
        <begin position="54"/>
        <end position="74"/>
    </location>
</feature>
<evidence type="ECO:0000256" key="7">
    <source>
        <dbReference type="ARBA" id="ARBA00023065"/>
    </source>
</evidence>
<keyword evidence="4 12" id="KW-0812">Transmembrane</keyword>
<dbReference type="Pfam" id="PF02537">
    <property type="entry name" value="CRCB"/>
    <property type="match status" value="1"/>
</dbReference>
<evidence type="ECO:0000256" key="3">
    <source>
        <dbReference type="ARBA" id="ARBA00022519"/>
    </source>
</evidence>
<dbReference type="Proteomes" id="UP000063965">
    <property type="component" value="Chromosome"/>
</dbReference>
<comment type="activity regulation">
    <text evidence="12">Na(+) is not transported, but it plays an essential structural role and its presence is essential for fluoride channel function.</text>
</comment>
<feature type="transmembrane region" description="Helical" evidence="12">
    <location>
        <begin position="86"/>
        <end position="104"/>
    </location>
</feature>
<evidence type="ECO:0000256" key="11">
    <source>
        <dbReference type="ARBA" id="ARBA00035585"/>
    </source>
</evidence>
<evidence type="ECO:0000256" key="4">
    <source>
        <dbReference type="ARBA" id="ARBA00022692"/>
    </source>
</evidence>
<accession>A0ABN4HPK1</accession>
<dbReference type="PANTHER" id="PTHR28259">
    <property type="entry name" value="FLUORIDE EXPORT PROTEIN 1-RELATED"/>
    <property type="match status" value="1"/>
</dbReference>
<comment type="subcellular location">
    <subcellularLocation>
        <location evidence="1 12">Cell membrane</location>
        <topology evidence="1 12">Multi-pass membrane protein</topology>
    </subcellularLocation>
</comment>
<comment type="catalytic activity">
    <reaction evidence="11">
        <text>fluoride(in) = fluoride(out)</text>
        <dbReference type="Rhea" id="RHEA:76159"/>
        <dbReference type="ChEBI" id="CHEBI:17051"/>
    </reaction>
    <physiologicalReaction direction="left-to-right" evidence="11">
        <dbReference type="Rhea" id="RHEA:76160"/>
    </physiologicalReaction>
</comment>
<proteinExistence type="inferred from homology"/>
<evidence type="ECO:0000256" key="8">
    <source>
        <dbReference type="ARBA" id="ARBA00023136"/>
    </source>
</evidence>
<protein>
    <recommendedName>
        <fullName evidence="12">Fluoride-specific ion channel FluC</fullName>
    </recommendedName>
</protein>
<evidence type="ECO:0000256" key="2">
    <source>
        <dbReference type="ARBA" id="ARBA00022475"/>
    </source>
</evidence>
<keyword evidence="3" id="KW-0997">Cell inner membrane</keyword>
<keyword evidence="12" id="KW-0479">Metal-binding</keyword>
<dbReference type="EMBL" id="CP011126">
    <property type="protein sequence ID" value="AKQ33620.1"/>
    <property type="molecule type" value="Genomic_DNA"/>
</dbReference>
<dbReference type="InterPro" id="IPR003691">
    <property type="entry name" value="FluC"/>
</dbReference>
<keyword evidence="14" id="KW-1185">Reference proteome</keyword>
<dbReference type="HAMAP" id="MF_00454">
    <property type="entry name" value="FluC"/>
    <property type="match status" value="1"/>
</dbReference>
<keyword evidence="7 12" id="KW-0406">Ion transport</keyword>
<evidence type="ECO:0000256" key="5">
    <source>
        <dbReference type="ARBA" id="ARBA00022989"/>
    </source>
</evidence>
<comment type="function">
    <text evidence="12">Fluoride-specific ion channel. Important for reducing fluoride concentration in the cell, thus reducing its toxicity.</text>
</comment>
<feature type="transmembrane region" description="Helical" evidence="12">
    <location>
        <begin position="24"/>
        <end position="47"/>
    </location>
</feature>
<gene>
    <name evidence="12 13" type="primary">crcB</name>
    <name evidence="12" type="synonym">fluC</name>
    <name evidence="13" type="ORF">CleRT_08340</name>
</gene>
<evidence type="ECO:0000256" key="10">
    <source>
        <dbReference type="ARBA" id="ARBA00035120"/>
    </source>
</evidence>